<evidence type="ECO:0000256" key="2">
    <source>
        <dbReference type="SAM" id="Phobius"/>
    </source>
</evidence>
<keyword evidence="2" id="KW-0812">Transmembrane</keyword>
<proteinExistence type="predicted"/>
<dbReference type="RefSeq" id="XP_013754240.1">
    <property type="nucleotide sequence ID" value="XM_013898786.1"/>
</dbReference>
<feature type="transmembrane region" description="Helical" evidence="2">
    <location>
        <begin position="524"/>
        <end position="547"/>
    </location>
</feature>
<evidence type="ECO:0000256" key="1">
    <source>
        <dbReference type="SAM" id="MobiDB-lite"/>
    </source>
</evidence>
<feature type="transmembrane region" description="Helical" evidence="2">
    <location>
        <begin position="553"/>
        <end position="575"/>
    </location>
</feature>
<dbReference type="GeneID" id="25568194"/>
<evidence type="ECO:0000313" key="3">
    <source>
        <dbReference type="EMBL" id="KNC53860.1"/>
    </source>
</evidence>
<protein>
    <recommendedName>
        <fullName evidence="5">CobW C-terminal domain-containing protein</fullName>
    </recommendedName>
</protein>
<accession>A0A0L0DNL4</accession>
<dbReference type="AlphaFoldDB" id="A0A0L0DNL4"/>
<feature type="region of interest" description="Disordered" evidence="1">
    <location>
        <begin position="35"/>
        <end position="68"/>
    </location>
</feature>
<feature type="compositionally biased region" description="Basic and acidic residues" evidence="1">
    <location>
        <begin position="111"/>
        <end position="120"/>
    </location>
</feature>
<sequence>MVLVADELVLVADELVLVADELVLVAGKLVLDGHPTAVDSRRAPSASDRPEADILLAPPPEAHQSAPPRTVHDAVLDALLGALKAAAGESESESASDAGWSSSLSRFATERSTRRWREDSSSGSSSPQSPSGSGSSAAPSSVRGALGILPSASDCRRDGMSPVLGSFVYASPADSSDFRHVWLEWTGVVPPELRARLLRLPLTMPHLVASMTVELIAVVDLVELAYVYVRGADDHEEGSSALTRRSPLAGYGVSTTQDPQLADVLALVAVADTVVVTKSDVLGAQNPAQGLVGVVQELRGSPASLFTLVPVPGGGHGQLVPFDGDAAGPPPLVPYLAFREFNSNVVALRFRLPPLPEAAHGKAPPSPSDARRRGRVVITARFTRWLRAATTRAPEPSSSAPPQIFSVTALVASTALPGSAWLVVAQGEEVVRITEVAFADGAWDALRIGGTQIGGVVVVRGWHCTSAGLQEAWRATRDDDSQPLLELYVVSDVGSLQILADLGVYLAMAATAAVLIAPRKVIGLLGPTASASLASVEASLPLLSTLIDKPGAALFALLLTILLFHLISIVAEVLIQRRRAT</sequence>
<name>A0A0L0DNL4_THETB</name>
<evidence type="ECO:0008006" key="5">
    <source>
        <dbReference type="Google" id="ProtNLM"/>
    </source>
</evidence>
<organism evidence="3 4">
    <name type="scientific">Thecamonas trahens ATCC 50062</name>
    <dbReference type="NCBI Taxonomy" id="461836"/>
    <lineage>
        <taxon>Eukaryota</taxon>
        <taxon>Apusozoa</taxon>
        <taxon>Apusomonadida</taxon>
        <taxon>Apusomonadidae</taxon>
        <taxon>Thecamonas</taxon>
    </lineage>
</organism>
<dbReference type="EMBL" id="GL349483">
    <property type="protein sequence ID" value="KNC53860.1"/>
    <property type="molecule type" value="Genomic_DNA"/>
</dbReference>
<feature type="region of interest" description="Disordered" evidence="1">
    <location>
        <begin position="111"/>
        <end position="142"/>
    </location>
</feature>
<dbReference type="Proteomes" id="UP000054408">
    <property type="component" value="Unassembled WGS sequence"/>
</dbReference>
<keyword evidence="4" id="KW-1185">Reference proteome</keyword>
<reference evidence="3 4" key="1">
    <citation type="submission" date="2010-05" db="EMBL/GenBank/DDBJ databases">
        <title>The Genome Sequence of Thecamonas trahens ATCC 50062.</title>
        <authorList>
            <consortium name="The Broad Institute Genome Sequencing Platform"/>
            <person name="Russ C."/>
            <person name="Cuomo C."/>
            <person name="Shea T."/>
            <person name="Young S.K."/>
            <person name="Zeng Q."/>
            <person name="Koehrsen M."/>
            <person name="Haas B."/>
            <person name="Borodovsky M."/>
            <person name="Guigo R."/>
            <person name="Alvarado L."/>
            <person name="Berlin A."/>
            <person name="Bochicchio J."/>
            <person name="Borenstein D."/>
            <person name="Chapman S."/>
            <person name="Chen Z."/>
            <person name="Freedman E."/>
            <person name="Gellesch M."/>
            <person name="Goldberg J."/>
            <person name="Griggs A."/>
            <person name="Gujja S."/>
            <person name="Heilman E."/>
            <person name="Heiman D."/>
            <person name="Hepburn T."/>
            <person name="Howarth C."/>
            <person name="Jen D."/>
            <person name="Larson L."/>
            <person name="Mehta T."/>
            <person name="Park D."/>
            <person name="Pearson M."/>
            <person name="Roberts A."/>
            <person name="Saif S."/>
            <person name="Shenoy N."/>
            <person name="Sisk P."/>
            <person name="Stolte C."/>
            <person name="Sykes S."/>
            <person name="Thomson T."/>
            <person name="Walk T."/>
            <person name="White J."/>
            <person name="Yandava C."/>
            <person name="Burger G."/>
            <person name="Gray M.W."/>
            <person name="Holland P.W.H."/>
            <person name="King N."/>
            <person name="Lang F.B.F."/>
            <person name="Roger A.J."/>
            <person name="Ruiz-Trillo I."/>
            <person name="Lander E."/>
            <person name="Nusbaum C."/>
        </authorList>
    </citation>
    <scope>NUCLEOTIDE SEQUENCE [LARGE SCALE GENOMIC DNA]</scope>
    <source>
        <strain evidence="3 4">ATCC 50062</strain>
    </source>
</reference>
<feature type="compositionally biased region" description="Low complexity" evidence="1">
    <location>
        <begin position="121"/>
        <end position="141"/>
    </location>
</feature>
<evidence type="ECO:0000313" key="4">
    <source>
        <dbReference type="Proteomes" id="UP000054408"/>
    </source>
</evidence>
<feature type="transmembrane region" description="Helical" evidence="2">
    <location>
        <begin position="498"/>
        <end position="517"/>
    </location>
</feature>
<keyword evidence="2" id="KW-0472">Membrane</keyword>
<gene>
    <name evidence="3" type="ORF">AMSG_09811</name>
</gene>
<keyword evidence="2" id="KW-1133">Transmembrane helix</keyword>